<comment type="subcellular location">
    <subcellularLocation>
        <location evidence="1">Membrane</location>
        <topology evidence="1">Multi-pass membrane protein</topology>
    </subcellularLocation>
</comment>
<proteinExistence type="inferred from homology"/>
<comment type="similarity">
    <text evidence="2">Belongs to the GtrA family.</text>
</comment>
<gene>
    <name evidence="8" type="ORF">SAMEA4504048_00815</name>
</gene>
<dbReference type="RefSeq" id="WP_095122175.1">
    <property type="nucleotide sequence ID" value="NZ_LT906454.1"/>
</dbReference>
<evidence type="ECO:0000256" key="4">
    <source>
        <dbReference type="ARBA" id="ARBA00022989"/>
    </source>
</evidence>
<evidence type="ECO:0000256" key="3">
    <source>
        <dbReference type="ARBA" id="ARBA00022692"/>
    </source>
</evidence>
<organism evidence="8 9">
    <name type="scientific">Streptococcus acidominimus</name>
    <dbReference type="NCBI Taxonomy" id="1326"/>
    <lineage>
        <taxon>Bacteria</taxon>
        <taxon>Bacillati</taxon>
        <taxon>Bacillota</taxon>
        <taxon>Bacilli</taxon>
        <taxon>Lactobacillales</taxon>
        <taxon>Streptococcaceae</taxon>
        <taxon>Streptococcus</taxon>
    </lineage>
</organism>
<dbReference type="InterPro" id="IPR051401">
    <property type="entry name" value="GtrA_CellWall_Glycosyl"/>
</dbReference>
<feature type="transmembrane region" description="Helical" evidence="6">
    <location>
        <begin position="12"/>
        <end position="36"/>
    </location>
</feature>
<feature type="transmembrane region" description="Helical" evidence="6">
    <location>
        <begin position="117"/>
        <end position="139"/>
    </location>
</feature>
<dbReference type="EMBL" id="LT906454">
    <property type="protein sequence ID" value="SNV38525.1"/>
    <property type="molecule type" value="Genomic_DNA"/>
</dbReference>
<evidence type="ECO:0000259" key="7">
    <source>
        <dbReference type="Pfam" id="PF04138"/>
    </source>
</evidence>
<dbReference type="PANTHER" id="PTHR38459">
    <property type="entry name" value="PROPHAGE BACTOPRENOL-LINKED GLUCOSE TRANSLOCASE HOMOLOG"/>
    <property type="match status" value="1"/>
</dbReference>
<keyword evidence="3 6" id="KW-0812">Transmembrane</keyword>
<dbReference type="AlphaFoldDB" id="A0A239WVE7"/>
<evidence type="ECO:0000313" key="8">
    <source>
        <dbReference type="EMBL" id="SNV38525.1"/>
    </source>
</evidence>
<accession>A0A239WVE7</accession>
<reference evidence="8 9" key="1">
    <citation type="submission" date="2017-06" db="EMBL/GenBank/DDBJ databases">
        <authorList>
            <consortium name="Pathogen Informatics"/>
        </authorList>
    </citation>
    <scope>NUCLEOTIDE SEQUENCE [LARGE SCALE GENOMIC DNA]</scope>
    <source>
        <strain evidence="8 9">NCTC11291</strain>
    </source>
</reference>
<protein>
    <submittedName>
        <fullName evidence="8">GtrA-like membrane protein</fullName>
    </submittedName>
</protein>
<dbReference type="Pfam" id="PF04138">
    <property type="entry name" value="GtrA_DPMS_TM"/>
    <property type="match status" value="1"/>
</dbReference>
<dbReference type="GO" id="GO:0000271">
    <property type="term" value="P:polysaccharide biosynthetic process"/>
    <property type="evidence" value="ECO:0007669"/>
    <property type="project" value="InterPro"/>
</dbReference>
<dbReference type="OrthoDB" id="361483at2"/>
<dbReference type="PANTHER" id="PTHR38459:SF5">
    <property type="entry name" value="CELL WALL TEICHOIC ACID GLYCOSYLATION PROTEIN GTCA"/>
    <property type="match status" value="1"/>
</dbReference>
<evidence type="ECO:0000256" key="1">
    <source>
        <dbReference type="ARBA" id="ARBA00004141"/>
    </source>
</evidence>
<dbReference type="KEGG" id="saco:SAME_00815"/>
<feature type="domain" description="GtrA/DPMS transmembrane" evidence="7">
    <location>
        <begin position="15"/>
        <end position="140"/>
    </location>
</feature>
<feature type="transmembrane region" description="Helical" evidence="6">
    <location>
        <begin position="75"/>
        <end position="97"/>
    </location>
</feature>
<dbReference type="Proteomes" id="UP000215144">
    <property type="component" value="Chromosome 1"/>
</dbReference>
<keyword evidence="5 6" id="KW-0472">Membrane</keyword>
<dbReference type="InterPro" id="IPR007267">
    <property type="entry name" value="GtrA_DPMS_TM"/>
</dbReference>
<sequence>MTLIKKLINNEVISYLIFGVLTTVVYLIARMLIFAISQEATISAVIASIIAILFAFFTNDRFVFKQRPQGWPKRLVSFFGARLLTLVIDLALAFFLVEQYPQIIGQFVNHDLNKVNVIESLIAQVLIILLNYIISKFLVFKDRKTS</sequence>
<name>A0A239WVE7_STRAI</name>
<keyword evidence="4 6" id="KW-1133">Transmembrane helix</keyword>
<evidence type="ECO:0000256" key="5">
    <source>
        <dbReference type="ARBA" id="ARBA00023136"/>
    </source>
</evidence>
<evidence type="ECO:0000313" key="9">
    <source>
        <dbReference type="Proteomes" id="UP000215144"/>
    </source>
</evidence>
<dbReference type="GO" id="GO:0005886">
    <property type="term" value="C:plasma membrane"/>
    <property type="evidence" value="ECO:0007669"/>
    <property type="project" value="TreeGrafter"/>
</dbReference>
<evidence type="ECO:0000256" key="2">
    <source>
        <dbReference type="ARBA" id="ARBA00009399"/>
    </source>
</evidence>
<evidence type="ECO:0000256" key="6">
    <source>
        <dbReference type="SAM" id="Phobius"/>
    </source>
</evidence>
<feature type="transmembrane region" description="Helical" evidence="6">
    <location>
        <begin position="42"/>
        <end position="63"/>
    </location>
</feature>